<keyword evidence="7" id="KW-1185">Reference proteome</keyword>
<feature type="compositionally biased region" description="Basic and acidic residues" evidence="4">
    <location>
        <begin position="269"/>
        <end position="286"/>
    </location>
</feature>
<name>A0A8H7ZJ09_9ASCO</name>
<dbReference type="PANTHER" id="PTHR12096">
    <property type="entry name" value="NUCLEAR PROTEIN SKIP-RELATED"/>
    <property type="match status" value="1"/>
</dbReference>
<organism evidence="6 7">
    <name type="scientific">Candida metapsilosis</name>
    <dbReference type="NCBI Taxonomy" id="273372"/>
    <lineage>
        <taxon>Eukaryota</taxon>
        <taxon>Fungi</taxon>
        <taxon>Dikarya</taxon>
        <taxon>Ascomycota</taxon>
        <taxon>Saccharomycotina</taxon>
        <taxon>Pichiomycetes</taxon>
        <taxon>Debaryomycetaceae</taxon>
        <taxon>Candida/Lodderomyces clade</taxon>
        <taxon>Candida</taxon>
    </lineage>
</organism>
<evidence type="ECO:0000313" key="6">
    <source>
        <dbReference type="EMBL" id="KAG5419806.1"/>
    </source>
</evidence>
<keyword evidence="3" id="KW-0507">mRNA processing</keyword>
<comment type="similarity">
    <text evidence="1 3">Belongs to the SNW family.</text>
</comment>
<dbReference type="InterPro" id="IPR017862">
    <property type="entry name" value="SKI-int_prot_SKIP"/>
</dbReference>
<dbReference type="Pfam" id="PF02731">
    <property type="entry name" value="SKIP_SNW"/>
    <property type="match status" value="1"/>
</dbReference>
<feature type="region of interest" description="Disordered" evidence="4">
    <location>
        <begin position="162"/>
        <end position="187"/>
    </location>
</feature>
<reference evidence="6 7" key="1">
    <citation type="submission" date="2020-12" db="EMBL/GenBank/DDBJ databases">
        <title>Effect of drift, selection, and recombination on the evolution of hybrid genomes in Candida yeast pathogens.</title>
        <authorList>
            <person name="Mixao V."/>
            <person name="Ksiezopolska E."/>
            <person name="Saus E."/>
            <person name="Boekhout T."/>
            <person name="Gacser A."/>
            <person name="Gabaldon T."/>
        </authorList>
    </citation>
    <scope>NUCLEOTIDE SEQUENCE [LARGE SCALE GENOMIC DNA]</scope>
    <source>
        <strain evidence="6 7">BP57</strain>
    </source>
</reference>
<comment type="subunit">
    <text evidence="3">Associated with the spliceosome.</text>
</comment>
<keyword evidence="3" id="KW-0747">Spliceosome</keyword>
<comment type="caution">
    <text evidence="6">The sequence shown here is derived from an EMBL/GenBank/DDBJ whole genome shotgun (WGS) entry which is preliminary data.</text>
</comment>
<evidence type="ECO:0000313" key="7">
    <source>
        <dbReference type="Proteomes" id="UP000669133"/>
    </source>
</evidence>
<dbReference type="InterPro" id="IPR004015">
    <property type="entry name" value="SKI-int_prot_SKIP_SNW-dom"/>
</dbReference>
<dbReference type="OrthoDB" id="666364at2759"/>
<comment type="subcellular location">
    <subcellularLocation>
        <location evidence="3">Nucleus</location>
    </subcellularLocation>
</comment>
<dbReference type="Proteomes" id="UP000669133">
    <property type="component" value="Unassembled WGS sequence"/>
</dbReference>
<feature type="region of interest" description="Disordered" evidence="4">
    <location>
        <begin position="269"/>
        <end position="293"/>
    </location>
</feature>
<evidence type="ECO:0000256" key="4">
    <source>
        <dbReference type="SAM" id="MobiDB-lite"/>
    </source>
</evidence>
<dbReference type="GO" id="GO:0000398">
    <property type="term" value="P:mRNA splicing, via spliceosome"/>
    <property type="evidence" value="ECO:0007669"/>
    <property type="project" value="InterPro"/>
</dbReference>
<accession>A0A8H7ZJ09</accession>
<proteinExistence type="inferred from homology"/>
<protein>
    <recommendedName>
        <fullName evidence="2 3">Pre-mRNA-processing protein 45</fullName>
    </recommendedName>
</protein>
<dbReference type="EMBL" id="JAEOAQ010000002">
    <property type="protein sequence ID" value="KAG5419806.1"/>
    <property type="molecule type" value="Genomic_DNA"/>
</dbReference>
<dbReference type="GO" id="GO:0005681">
    <property type="term" value="C:spliceosomal complex"/>
    <property type="evidence" value="ECO:0007669"/>
    <property type="project" value="UniProtKB-UniRule"/>
</dbReference>
<evidence type="ECO:0000259" key="5">
    <source>
        <dbReference type="Pfam" id="PF02731"/>
    </source>
</evidence>
<gene>
    <name evidence="6" type="ORF">I9W82_001686</name>
</gene>
<keyword evidence="3" id="KW-0508">mRNA splicing</keyword>
<dbReference type="RefSeq" id="XP_067548922.1">
    <property type="nucleotide sequence ID" value="XM_067690458.1"/>
</dbReference>
<dbReference type="GeneID" id="93650315"/>
<dbReference type="AlphaFoldDB" id="A0A8H7ZJ09"/>
<evidence type="ECO:0000256" key="2">
    <source>
        <dbReference type="ARBA" id="ARBA00022160"/>
    </source>
</evidence>
<evidence type="ECO:0000256" key="3">
    <source>
        <dbReference type="RuleBase" id="RU367140"/>
    </source>
</evidence>
<comment type="function">
    <text evidence="3">Involved in pre-mRNA splicing.</text>
</comment>
<feature type="domain" description="SKI-interacting protein SKIP SNW" evidence="5">
    <location>
        <begin position="133"/>
        <end position="292"/>
    </location>
</feature>
<keyword evidence="3" id="KW-0539">Nucleus</keyword>
<sequence>MFSSLLPRPKHSNYDPKLHYRIPAQAELSNAIQVQHDETSITTLSTIHQLSNNSSKTYDATIPLKVRFPNLIHNFPRPPPYAAIIEETRAVLTALLEAKLGTQKKEQTSYMSYNGNAMGQEGTTNDGDDNDDTTAAHDGKIIQIETMQEDPLLPPKHKLRKNRHQRHDQEQEMGPILKKSAKVSKEDRQKWNIPAAISNWKNNSGFTIALDKRVIGAAAGAEAGGSGSSSGDGGSLNVEKFGALNKALNQAEVQAREDITRRNELRQQLEMQEKRQREEKIREIANRSKKRRY</sequence>
<evidence type="ECO:0000256" key="1">
    <source>
        <dbReference type="ARBA" id="ARBA00010197"/>
    </source>
</evidence>